<dbReference type="GO" id="GO:0070840">
    <property type="term" value="F:dynein complex binding"/>
    <property type="evidence" value="ECO:0007669"/>
    <property type="project" value="TreeGrafter"/>
</dbReference>
<comment type="similarity">
    <text evidence="2">Belongs to the dynactin subunits 5/6 family. Dynactin subunit 6 subfamily.</text>
</comment>
<protein>
    <recommendedName>
        <fullName evidence="3">Dynactin subunit 6</fullName>
    </recommendedName>
</protein>
<dbReference type="AlphaFoldDB" id="A0A286U6D7"/>
<dbReference type="InterPro" id="IPR027777">
    <property type="entry name" value="DCTN6"/>
</dbReference>
<evidence type="ECO:0000256" key="4">
    <source>
        <dbReference type="ARBA" id="ARBA00022490"/>
    </source>
</evidence>
<dbReference type="InParanoid" id="A0A286U6D7"/>
<comment type="caution">
    <text evidence="7">The sequence shown here is derived from an EMBL/GenBank/DDBJ whole genome shotgun (WGS) entry which is preliminary data.</text>
</comment>
<organism evidence="7 8">
    <name type="scientific">Pyrrhoderma noxium</name>
    <dbReference type="NCBI Taxonomy" id="2282107"/>
    <lineage>
        <taxon>Eukaryota</taxon>
        <taxon>Fungi</taxon>
        <taxon>Dikarya</taxon>
        <taxon>Basidiomycota</taxon>
        <taxon>Agaricomycotina</taxon>
        <taxon>Agaricomycetes</taxon>
        <taxon>Hymenochaetales</taxon>
        <taxon>Hymenochaetaceae</taxon>
        <taxon>Pyrrhoderma</taxon>
    </lineage>
</organism>
<sequence>MAPIKDKYTIHSKAIICQDVELKGEITIGPSTIIHPKASIFAISGPILIGSSTIIEEGAILVNRRRAPMHIGHSNLIEIGARVECSYMGDGNTIGTKARVHHTVRLGNYCVVGPKCLVAPAEDEEVEDYTVFWGPEGERSTWSGRGKVQEADLRSKHVEYLKEMLPKFNRQRKGDAS</sequence>
<dbReference type="EMBL" id="NBII01000010">
    <property type="protein sequence ID" value="PAV15135.1"/>
    <property type="molecule type" value="Genomic_DNA"/>
</dbReference>
<proteinExistence type="inferred from homology"/>
<keyword evidence="4" id="KW-0963">Cytoplasm</keyword>
<dbReference type="GO" id="GO:0005869">
    <property type="term" value="C:dynactin complex"/>
    <property type="evidence" value="ECO:0007669"/>
    <property type="project" value="InterPro"/>
</dbReference>
<keyword evidence="5" id="KW-0206">Cytoskeleton</keyword>
<evidence type="ECO:0000313" key="7">
    <source>
        <dbReference type="EMBL" id="PAV15135.1"/>
    </source>
</evidence>
<dbReference type="STRING" id="2282107.A0A286U6D7"/>
<evidence type="ECO:0000313" key="8">
    <source>
        <dbReference type="Proteomes" id="UP000217199"/>
    </source>
</evidence>
<evidence type="ECO:0000256" key="6">
    <source>
        <dbReference type="ARBA" id="ARBA00034687"/>
    </source>
</evidence>
<dbReference type="OrthoDB" id="2355at2759"/>
<evidence type="ECO:0000256" key="3">
    <source>
        <dbReference type="ARBA" id="ARBA00016573"/>
    </source>
</evidence>
<dbReference type="InterPro" id="IPR011004">
    <property type="entry name" value="Trimer_LpxA-like_sf"/>
</dbReference>
<dbReference type="GO" id="GO:0007052">
    <property type="term" value="P:mitotic spindle organization"/>
    <property type="evidence" value="ECO:0007669"/>
    <property type="project" value="TreeGrafter"/>
</dbReference>
<accession>A0A286U6D7</accession>
<name>A0A286U6D7_9AGAM</name>
<evidence type="ECO:0000256" key="5">
    <source>
        <dbReference type="ARBA" id="ARBA00023212"/>
    </source>
</evidence>
<gene>
    <name evidence="7" type="ORF">PNOK_0889600</name>
</gene>
<comment type="subcellular location">
    <subcellularLocation>
        <location evidence="1">Cytoplasm</location>
        <location evidence="1">Cytoskeleton</location>
    </subcellularLocation>
</comment>
<dbReference type="SUPFAM" id="SSF51161">
    <property type="entry name" value="Trimeric LpxA-like enzymes"/>
    <property type="match status" value="1"/>
</dbReference>
<comment type="function">
    <text evidence="6">Part of the dynactin complex that activates the molecular motor dynein for ultra-processive transport along microtubules.</text>
</comment>
<evidence type="ECO:0000256" key="1">
    <source>
        <dbReference type="ARBA" id="ARBA00004245"/>
    </source>
</evidence>
<dbReference type="PANTHER" id="PTHR13072">
    <property type="entry name" value="DYNACTIN 6"/>
    <property type="match status" value="1"/>
</dbReference>
<reference evidence="7 8" key="1">
    <citation type="journal article" date="2017" name="Mol. Ecol.">
        <title>Comparative and population genomic landscape of Phellinus noxius: A hypervariable fungus causing root rot in trees.</title>
        <authorList>
            <person name="Chung C.L."/>
            <person name="Lee T.J."/>
            <person name="Akiba M."/>
            <person name="Lee H.H."/>
            <person name="Kuo T.H."/>
            <person name="Liu D."/>
            <person name="Ke H.M."/>
            <person name="Yokoi T."/>
            <person name="Roa M.B."/>
            <person name="Lu M.J."/>
            <person name="Chang Y.Y."/>
            <person name="Ann P.J."/>
            <person name="Tsai J.N."/>
            <person name="Chen C.Y."/>
            <person name="Tzean S.S."/>
            <person name="Ota Y."/>
            <person name="Hattori T."/>
            <person name="Sahashi N."/>
            <person name="Liou R.F."/>
            <person name="Kikuchi T."/>
            <person name="Tsai I.J."/>
        </authorList>
    </citation>
    <scope>NUCLEOTIDE SEQUENCE [LARGE SCALE GENOMIC DNA]</scope>
    <source>
        <strain evidence="7 8">FFPRI411160</strain>
    </source>
</reference>
<evidence type="ECO:0000256" key="2">
    <source>
        <dbReference type="ARBA" id="ARBA00007719"/>
    </source>
</evidence>
<dbReference type="PANTHER" id="PTHR13072:SF0">
    <property type="entry name" value="DYNACTIN SUBUNIT 6"/>
    <property type="match status" value="1"/>
</dbReference>
<dbReference type="Proteomes" id="UP000217199">
    <property type="component" value="Unassembled WGS sequence"/>
</dbReference>
<keyword evidence="8" id="KW-1185">Reference proteome</keyword>
<dbReference type="Gene3D" id="2.160.10.10">
    <property type="entry name" value="Hexapeptide repeat proteins"/>
    <property type="match status" value="1"/>
</dbReference>